<dbReference type="CAZy" id="GH42">
    <property type="family name" value="Glycoside Hydrolase Family 42"/>
</dbReference>
<dbReference type="Proteomes" id="UP000000377">
    <property type="component" value="Chromosome"/>
</dbReference>
<dbReference type="PANTHER" id="PTHR36447">
    <property type="entry name" value="BETA-GALACTOSIDASE GANA"/>
    <property type="match status" value="1"/>
</dbReference>
<dbReference type="Pfam" id="PF08533">
    <property type="entry name" value="Glyco_hydro_42C"/>
    <property type="match status" value="1"/>
</dbReference>
<dbReference type="Gene3D" id="2.60.40.1180">
    <property type="entry name" value="Golgi alpha-mannosidase II"/>
    <property type="match status" value="1"/>
</dbReference>
<dbReference type="InterPro" id="IPR013529">
    <property type="entry name" value="Glyco_hydro_42_N"/>
</dbReference>
<feature type="compositionally biased region" description="Polar residues" evidence="8">
    <location>
        <begin position="707"/>
        <end position="723"/>
    </location>
</feature>
<dbReference type="InterPro" id="IPR017853">
    <property type="entry name" value="GH"/>
</dbReference>
<evidence type="ECO:0000256" key="7">
    <source>
        <dbReference type="ARBA" id="ARBA00023295"/>
    </source>
</evidence>
<dbReference type="PATRIC" id="fig|749414.3.peg.6624"/>
<comment type="catalytic activity">
    <reaction evidence="1">
        <text>Hydrolysis of terminal non-reducing beta-D-galactose residues in beta-D-galactosides.</text>
        <dbReference type="EC" id="3.2.1.23"/>
    </reaction>
</comment>
<dbReference type="GO" id="GO:0004565">
    <property type="term" value="F:beta-galactosidase activity"/>
    <property type="evidence" value="ECO:0007669"/>
    <property type="project" value="UniProtKB-EC"/>
</dbReference>
<evidence type="ECO:0000256" key="2">
    <source>
        <dbReference type="ARBA" id="ARBA00005940"/>
    </source>
</evidence>
<evidence type="ECO:0000259" key="9">
    <source>
        <dbReference type="Pfam" id="PF02449"/>
    </source>
</evidence>
<evidence type="ECO:0000259" key="11">
    <source>
        <dbReference type="Pfam" id="PF08533"/>
    </source>
</evidence>
<dbReference type="CDD" id="cd03143">
    <property type="entry name" value="A4_beta-galactosidase_middle_domain"/>
    <property type="match status" value="1"/>
</dbReference>
<sequence length="730" mass="81666">MPVNSAADLVNSDRKRVLFGAAYYAEYQPYERLTADLDLMAQAGFSVIRVGESVWSTWEPEDGHFALDWLQPVLDEAHARDISVIIGTPTYAVPPWLRHKYPETTAHRRPGLPIPYGGRQDVDFTHPAFRYLAERVIRKIVRRYTGHPAVIGWQVDNEPGIELLHNPAVFQGFVDHLRTAYRDVDTLNDRWGLTYWSHRISDWSQLWTPDGNTTPSYDLAWRRYQARLTTEFIGWQAEIVRELAVPGQFVTTCMDMGRKALDEVALGQRLDVTATNIYFPMQEGLRHPSPVETPAAGRPWWLPWSGAWGLYLKADLSYGIRREPFLVTETHAQSIGESHVNYPAYDGQWRQAVWAMVARGAAAIEYWHWHTLHFGMETYWGGVLGHSLEPGRCYDELSRTGEELRQAGGVLAGLEPEAEVAILYSLESKWALEFQPPIAAGTGGDPDRRAYDRVVATLHRGLFDAGLQAAVLSPEQLGTDAEALAARWPVLVVPALYVASDELLQLLERYAHHGGHLLLTFRSGYADEDARPRPQVMPGILREAVGAHYLEYSNLAEPVPVRGLDGHATAWADALVPDTATPLAWYEHKHVGRWPAVVTNEHGAGRVTYTGTLPDAAMARDLARWVAETTLPDDPWSTTPACVTVTGARAADGRRLRFVSNWSWETASARLPVPVMDLLSGEALDAGSELSLGPWDVRVLIERTTEQAESARNTESAKNTANSDRQEKIR</sequence>
<dbReference type="Pfam" id="PF08532">
    <property type="entry name" value="Glyco_hydro_42M"/>
    <property type="match status" value="1"/>
</dbReference>
<evidence type="ECO:0000256" key="6">
    <source>
        <dbReference type="ARBA" id="ARBA00022833"/>
    </source>
</evidence>
<keyword evidence="7" id="KW-0326">Glycosidase</keyword>
<keyword evidence="4" id="KW-0479">Metal-binding</keyword>
<dbReference type="InterPro" id="IPR003476">
    <property type="entry name" value="Glyco_hydro_42"/>
</dbReference>
<dbReference type="HOGENOM" id="CLU_012430_2_0_11"/>
<dbReference type="InterPro" id="IPR013738">
    <property type="entry name" value="Beta_galactosidase_Trimer"/>
</dbReference>
<feature type="domain" description="Beta-galactosidase C-terminal" evidence="11">
    <location>
        <begin position="648"/>
        <end position="700"/>
    </location>
</feature>
<dbReference type="Pfam" id="PF02449">
    <property type="entry name" value="Glyco_hydro_42"/>
    <property type="match status" value="1"/>
</dbReference>
<dbReference type="SUPFAM" id="SSF52317">
    <property type="entry name" value="Class I glutamine amidotransferase-like"/>
    <property type="match status" value="1"/>
</dbReference>
<evidence type="ECO:0000256" key="5">
    <source>
        <dbReference type="ARBA" id="ARBA00022801"/>
    </source>
</evidence>
<dbReference type="KEGG" id="sbh:SBI_06429"/>
<dbReference type="Gene3D" id="3.20.20.80">
    <property type="entry name" value="Glycosidases"/>
    <property type="match status" value="1"/>
</dbReference>
<evidence type="ECO:0000256" key="1">
    <source>
        <dbReference type="ARBA" id="ARBA00001412"/>
    </source>
</evidence>
<dbReference type="GO" id="GO:0046872">
    <property type="term" value="F:metal ion binding"/>
    <property type="evidence" value="ECO:0007669"/>
    <property type="project" value="UniProtKB-KW"/>
</dbReference>
<dbReference type="GO" id="GO:0006012">
    <property type="term" value="P:galactose metabolic process"/>
    <property type="evidence" value="ECO:0007669"/>
    <property type="project" value="InterPro"/>
</dbReference>
<proteinExistence type="inferred from homology"/>
<dbReference type="InterPro" id="IPR013780">
    <property type="entry name" value="Glyco_hydro_b"/>
</dbReference>
<dbReference type="EC" id="3.2.1.23" evidence="3"/>
<organism evidence="12 13">
    <name type="scientific">Streptomyces bingchenggensis (strain BCW-1)</name>
    <dbReference type="NCBI Taxonomy" id="749414"/>
    <lineage>
        <taxon>Bacteria</taxon>
        <taxon>Bacillati</taxon>
        <taxon>Actinomycetota</taxon>
        <taxon>Actinomycetes</taxon>
        <taxon>Kitasatosporales</taxon>
        <taxon>Streptomycetaceae</taxon>
        <taxon>Streptomyces</taxon>
    </lineage>
</organism>
<evidence type="ECO:0000313" key="13">
    <source>
        <dbReference type="Proteomes" id="UP000000377"/>
    </source>
</evidence>
<dbReference type="eggNOG" id="COG1874">
    <property type="taxonomic scope" value="Bacteria"/>
</dbReference>
<keyword evidence="6" id="KW-0862">Zinc</keyword>
<reference evidence="12 13" key="1">
    <citation type="journal article" date="2010" name="J. Bacteriol.">
        <title>Genome sequence of the milbemycin-producing bacterium Streptomyces bingchenggensis.</title>
        <authorList>
            <person name="Wang X.J."/>
            <person name="Yan Y.J."/>
            <person name="Zhang B."/>
            <person name="An J."/>
            <person name="Wang J.J."/>
            <person name="Tian J."/>
            <person name="Jiang L."/>
            <person name="Chen Y.H."/>
            <person name="Huang S.X."/>
            <person name="Yin M."/>
            <person name="Zhang J."/>
            <person name="Gao A.L."/>
            <person name="Liu C.X."/>
            <person name="Zhu Z.X."/>
            <person name="Xiang W.S."/>
        </authorList>
    </citation>
    <scope>NUCLEOTIDE SEQUENCE [LARGE SCALE GENOMIC DNA]</scope>
    <source>
        <strain evidence="12 13">BCW-1</strain>
    </source>
</reference>
<keyword evidence="5" id="KW-0378">Hydrolase</keyword>
<evidence type="ECO:0000259" key="10">
    <source>
        <dbReference type="Pfam" id="PF08532"/>
    </source>
</evidence>
<dbReference type="SUPFAM" id="SSF51445">
    <property type="entry name" value="(Trans)glycosidases"/>
    <property type="match status" value="1"/>
</dbReference>
<dbReference type="RefSeq" id="WP_014179000.1">
    <property type="nucleotide sequence ID" value="NC_016582.1"/>
</dbReference>
<feature type="domain" description="Beta-galactosidase trimerisation" evidence="10">
    <location>
        <begin position="418"/>
        <end position="628"/>
    </location>
</feature>
<dbReference type="InterPro" id="IPR029062">
    <property type="entry name" value="Class_I_gatase-like"/>
</dbReference>
<evidence type="ECO:0000256" key="4">
    <source>
        <dbReference type="ARBA" id="ARBA00022723"/>
    </source>
</evidence>
<accession>D7BTY0</accession>
<feature type="domain" description="Glycoside hydrolase family 42 N-terminal" evidence="9">
    <location>
        <begin position="23"/>
        <end position="406"/>
    </location>
</feature>
<evidence type="ECO:0000256" key="8">
    <source>
        <dbReference type="SAM" id="MobiDB-lite"/>
    </source>
</evidence>
<dbReference type="EMBL" id="CP002047">
    <property type="protein sequence ID" value="ADI09549.1"/>
    <property type="molecule type" value="Genomic_DNA"/>
</dbReference>
<evidence type="ECO:0000256" key="3">
    <source>
        <dbReference type="ARBA" id="ARBA00012756"/>
    </source>
</evidence>
<dbReference type="AlphaFoldDB" id="D7BTY0"/>
<protein>
    <recommendedName>
        <fullName evidence="3">beta-galactosidase</fullName>
        <ecNumber evidence="3">3.2.1.23</ecNumber>
    </recommendedName>
</protein>
<dbReference type="GO" id="GO:0009341">
    <property type="term" value="C:beta-galactosidase complex"/>
    <property type="evidence" value="ECO:0007669"/>
    <property type="project" value="InterPro"/>
</dbReference>
<dbReference type="STRING" id="749414.SBI_06429"/>
<comment type="similarity">
    <text evidence="2">Belongs to the glycosyl hydrolase 42 family.</text>
</comment>
<gene>
    <name evidence="12" type="primary">bga11</name>
    <name evidence="12" type="ordered locus">SBI_06429</name>
</gene>
<dbReference type="Gene3D" id="3.40.50.880">
    <property type="match status" value="1"/>
</dbReference>
<keyword evidence="13" id="KW-1185">Reference proteome</keyword>
<feature type="region of interest" description="Disordered" evidence="8">
    <location>
        <begin position="706"/>
        <end position="730"/>
    </location>
</feature>
<evidence type="ECO:0000313" key="12">
    <source>
        <dbReference type="EMBL" id="ADI09549.1"/>
    </source>
</evidence>
<dbReference type="PANTHER" id="PTHR36447:SF2">
    <property type="entry name" value="BETA-GALACTOSIDASE YESZ"/>
    <property type="match status" value="1"/>
</dbReference>
<dbReference type="InterPro" id="IPR013739">
    <property type="entry name" value="Beta_galactosidase_C"/>
</dbReference>
<name>D7BTY0_STRBB</name>